<reference evidence="6 7" key="1">
    <citation type="submission" date="2019-06" db="EMBL/GenBank/DDBJ databases">
        <title>Sorghum-associated microbial communities from plants grown in Nebraska, USA.</title>
        <authorList>
            <person name="Schachtman D."/>
        </authorList>
    </citation>
    <scope>NUCLEOTIDE SEQUENCE [LARGE SCALE GENOMIC DNA]</scope>
    <source>
        <strain evidence="6 7">1225</strain>
    </source>
</reference>
<dbReference type="Gene3D" id="1.10.10.10">
    <property type="entry name" value="Winged helix-like DNA-binding domain superfamily/Winged helix DNA-binding domain"/>
    <property type="match status" value="1"/>
</dbReference>
<dbReference type="Gene3D" id="1.20.120.530">
    <property type="entry name" value="GntR ligand-binding domain-like"/>
    <property type="match status" value="1"/>
</dbReference>
<dbReference type="Pfam" id="PF07729">
    <property type="entry name" value="FCD"/>
    <property type="match status" value="1"/>
</dbReference>
<name>A0A561R800_9HYPH</name>
<proteinExistence type="predicted"/>
<dbReference type="Proteomes" id="UP000320653">
    <property type="component" value="Unassembled WGS sequence"/>
</dbReference>
<dbReference type="PANTHER" id="PTHR43537">
    <property type="entry name" value="TRANSCRIPTIONAL REGULATOR, GNTR FAMILY"/>
    <property type="match status" value="1"/>
</dbReference>
<feature type="domain" description="GntR C-terminal" evidence="5">
    <location>
        <begin position="97"/>
        <end position="219"/>
    </location>
</feature>
<dbReference type="InterPro" id="IPR036388">
    <property type="entry name" value="WH-like_DNA-bd_sf"/>
</dbReference>
<evidence type="ECO:0000256" key="1">
    <source>
        <dbReference type="ARBA" id="ARBA00023015"/>
    </source>
</evidence>
<dbReference type="PANTHER" id="PTHR43537:SF5">
    <property type="entry name" value="UXU OPERON TRANSCRIPTIONAL REGULATOR"/>
    <property type="match status" value="1"/>
</dbReference>
<comment type="caution">
    <text evidence="6">The sequence shown here is derived from an EMBL/GenBank/DDBJ whole genome shotgun (WGS) entry which is preliminary data.</text>
</comment>
<sequence>MQQPDTDMTDEDTVSSGAEDAADVVETLRRIIDEEGALPAERVLAERLNVKRHQLRKSLQILRGFGELEPARSGRRASSPDTSIQSGKLVLSTNPLEVMEMRMMLEPTLARLAALRASPAEIARILQHAKSPSGMSPSQADQLFHRAIAAGSRNSLASELHILLHQVQNDSRLRFANSDDETTAERVAQRDAEHQLIAEAIAARDPKRAEKAMWDHLAVVQRKIASRLGVGSVNAA</sequence>
<dbReference type="SMART" id="SM00895">
    <property type="entry name" value="FCD"/>
    <property type="match status" value="1"/>
</dbReference>
<dbReference type="SUPFAM" id="SSF48008">
    <property type="entry name" value="GntR ligand-binding domain-like"/>
    <property type="match status" value="1"/>
</dbReference>
<accession>A0A561R800</accession>
<keyword evidence="2" id="KW-0238">DNA-binding</keyword>
<feature type="region of interest" description="Disordered" evidence="4">
    <location>
        <begin position="1"/>
        <end position="21"/>
    </location>
</feature>
<evidence type="ECO:0000313" key="7">
    <source>
        <dbReference type="Proteomes" id="UP000320653"/>
    </source>
</evidence>
<evidence type="ECO:0000256" key="4">
    <source>
        <dbReference type="SAM" id="MobiDB-lite"/>
    </source>
</evidence>
<dbReference type="InterPro" id="IPR008920">
    <property type="entry name" value="TF_FadR/GntR_C"/>
</dbReference>
<dbReference type="InterPro" id="IPR036390">
    <property type="entry name" value="WH_DNA-bd_sf"/>
</dbReference>
<evidence type="ECO:0000313" key="6">
    <source>
        <dbReference type="EMBL" id="TWF58751.1"/>
    </source>
</evidence>
<keyword evidence="3" id="KW-0804">Transcription</keyword>
<gene>
    <name evidence="6" type="ORF">FHW37_101555</name>
</gene>
<evidence type="ECO:0000259" key="5">
    <source>
        <dbReference type="SMART" id="SM00895"/>
    </source>
</evidence>
<keyword evidence="7" id="KW-1185">Reference proteome</keyword>
<evidence type="ECO:0000256" key="3">
    <source>
        <dbReference type="ARBA" id="ARBA00023163"/>
    </source>
</evidence>
<dbReference type="AlphaFoldDB" id="A0A561R800"/>
<dbReference type="SUPFAM" id="SSF46785">
    <property type="entry name" value="Winged helix' DNA-binding domain"/>
    <property type="match status" value="1"/>
</dbReference>
<organism evidence="6 7">
    <name type="scientific">Neorhizobium alkalisoli</name>
    <dbReference type="NCBI Taxonomy" id="528178"/>
    <lineage>
        <taxon>Bacteria</taxon>
        <taxon>Pseudomonadati</taxon>
        <taxon>Pseudomonadota</taxon>
        <taxon>Alphaproteobacteria</taxon>
        <taxon>Hyphomicrobiales</taxon>
        <taxon>Rhizobiaceae</taxon>
        <taxon>Rhizobium/Agrobacterium group</taxon>
        <taxon>Neorhizobium</taxon>
    </lineage>
</organism>
<dbReference type="InterPro" id="IPR011711">
    <property type="entry name" value="GntR_C"/>
</dbReference>
<dbReference type="RefSeq" id="WP_246690643.1">
    <property type="nucleotide sequence ID" value="NZ_VIWP01000001.1"/>
</dbReference>
<protein>
    <submittedName>
        <fullName evidence="6">GntR family transcriptional regulator</fullName>
    </submittedName>
</protein>
<dbReference type="EMBL" id="VIWP01000001">
    <property type="protein sequence ID" value="TWF58751.1"/>
    <property type="molecule type" value="Genomic_DNA"/>
</dbReference>
<dbReference type="GO" id="GO:0003677">
    <property type="term" value="F:DNA binding"/>
    <property type="evidence" value="ECO:0007669"/>
    <property type="project" value="UniProtKB-KW"/>
</dbReference>
<keyword evidence="1" id="KW-0805">Transcription regulation</keyword>
<evidence type="ECO:0000256" key="2">
    <source>
        <dbReference type="ARBA" id="ARBA00023125"/>
    </source>
</evidence>